<dbReference type="AlphaFoldDB" id="A0A5N6KWC2"/>
<feature type="compositionally biased region" description="Polar residues" evidence="1">
    <location>
        <begin position="58"/>
        <end position="72"/>
    </location>
</feature>
<accession>A0A5N6KWC2</accession>
<name>A0A5N6KWC2_9ROSI</name>
<reference evidence="2 3" key="1">
    <citation type="submission" date="2019-06" db="EMBL/GenBank/DDBJ databases">
        <title>A chromosomal-level reference genome of Carpinus fangiana (Coryloideae, Betulaceae).</title>
        <authorList>
            <person name="Yang X."/>
            <person name="Wang Z."/>
            <person name="Zhang L."/>
            <person name="Hao G."/>
            <person name="Liu J."/>
            <person name="Yang Y."/>
        </authorList>
    </citation>
    <scope>NUCLEOTIDE SEQUENCE [LARGE SCALE GENOMIC DNA]</scope>
    <source>
        <strain evidence="2">Cfa_2016G</strain>
        <tissue evidence="2">Leaf</tissue>
    </source>
</reference>
<evidence type="ECO:0000313" key="2">
    <source>
        <dbReference type="EMBL" id="KAB8349648.1"/>
    </source>
</evidence>
<evidence type="ECO:0000313" key="3">
    <source>
        <dbReference type="Proteomes" id="UP000327013"/>
    </source>
</evidence>
<protein>
    <submittedName>
        <fullName evidence="2">Uncharacterized protein</fullName>
    </submittedName>
</protein>
<dbReference type="Proteomes" id="UP000327013">
    <property type="component" value="Unassembled WGS sequence"/>
</dbReference>
<feature type="compositionally biased region" description="Low complexity" evidence="1">
    <location>
        <begin position="1"/>
        <end position="20"/>
    </location>
</feature>
<dbReference type="Pfam" id="PF11905">
    <property type="entry name" value="DUF3425"/>
    <property type="match status" value="1"/>
</dbReference>
<gene>
    <name evidence="2" type="ORF">FH972_023667</name>
</gene>
<dbReference type="PANTHER" id="PTHR37012:SF7">
    <property type="entry name" value="B-ZIP TRANSCRIPTION FACTOR (EUROFUNG)-RELATED"/>
    <property type="match status" value="1"/>
</dbReference>
<dbReference type="OrthoDB" id="5086080at2759"/>
<feature type="region of interest" description="Disordered" evidence="1">
    <location>
        <begin position="1"/>
        <end position="102"/>
    </location>
</feature>
<keyword evidence="3" id="KW-1185">Reference proteome</keyword>
<dbReference type="PANTHER" id="PTHR37012">
    <property type="entry name" value="B-ZIP TRANSCRIPTION FACTOR (EUROFUNG)-RELATED"/>
    <property type="match status" value="1"/>
</dbReference>
<feature type="compositionally biased region" description="Low complexity" evidence="1">
    <location>
        <begin position="73"/>
        <end position="87"/>
    </location>
</feature>
<feature type="region of interest" description="Disordered" evidence="1">
    <location>
        <begin position="353"/>
        <end position="386"/>
    </location>
</feature>
<sequence length="386" mass="42521">MDFPTPGSSESPSHPSSETTDFLAGSIEENRHLHGTAHVPTSGINQRDPYVMAPVLRPTSSTDPSSTGLTDYTSRSSSSQPLSATSTRGQSQTGIPSDTGPEHIRSVVQFNQGVLDAQAYTGDPVPIDGQLDTHVSIILAVYGWHEARQKINLDRRWLDFGTAVEQFLSPMDWAARIAIILLGRWTLKYYGDYGPFHEPEKPSLPTFLRPRPSQLALRHPPWVDYIPWPGFRERFTFEPARYCTNECFSMYMANYRFSWQRPAHDTIVKDTRTGLLRLTEEFLTALKSIDSHRMAGPFFAEYPELAGDAQRVGARDGLSGGGSVIGGFGGRRAGRESGLKDLVDAIRLGHPAEGSIKLRRQSEDDDPEDTAGAEAGDVVMSHGSSD</sequence>
<dbReference type="InterPro" id="IPR021833">
    <property type="entry name" value="DUF3425"/>
</dbReference>
<comment type="caution">
    <text evidence="2">The sequence shown here is derived from an EMBL/GenBank/DDBJ whole genome shotgun (WGS) entry which is preliminary data.</text>
</comment>
<evidence type="ECO:0000256" key="1">
    <source>
        <dbReference type="SAM" id="MobiDB-lite"/>
    </source>
</evidence>
<proteinExistence type="predicted"/>
<organism evidence="2 3">
    <name type="scientific">Carpinus fangiana</name>
    <dbReference type="NCBI Taxonomy" id="176857"/>
    <lineage>
        <taxon>Eukaryota</taxon>
        <taxon>Viridiplantae</taxon>
        <taxon>Streptophyta</taxon>
        <taxon>Embryophyta</taxon>
        <taxon>Tracheophyta</taxon>
        <taxon>Spermatophyta</taxon>
        <taxon>Magnoliopsida</taxon>
        <taxon>eudicotyledons</taxon>
        <taxon>Gunneridae</taxon>
        <taxon>Pentapetalae</taxon>
        <taxon>rosids</taxon>
        <taxon>fabids</taxon>
        <taxon>Fagales</taxon>
        <taxon>Betulaceae</taxon>
        <taxon>Carpinus</taxon>
    </lineage>
</organism>
<dbReference type="EMBL" id="VIBQ01000014">
    <property type="protein sequence ID" value="KAB8349648.1"/>
    <property type="molecule type" value="Genomic_DNA"/>
</dbReference>